<dbReference type="AlphaFoldDB" id="A0A1F4Q1V3"/>
<reference evidence="2 3" key="1">
    <citation type="journal article" date="2016" name="Nat. Commun.">
        <title>Thousands of microbial genomes shed light on interconnected biogeochemical processes in an aquifer system.</title>
        <authorList>
            <person name="Anantharaman K."/>
            <person name="Brown C.T."/>
            <person name="Hug L.A."/>
            <person name="Sharon I."/>
            <person name="Castelle C.J."/>
            <person name="Probst A.J."/>
            <person name="Thomas B.C."/>
            <person name="Singh A."/>
            <person name="Wilkins M.J."/>
            <person name="Karaoz U."/>
            <person name="Brodie E.L."/>
            <person name="Williams K.H."/>
            <person name="Hubbard S.S."/>
            <person name="Banfield J.F."/>
        </authorList>
    </citation>
    <scope>NUCLEOTIDE SEQUENCE [LARGE SCALE GENOMIC DNA]</scope>
</reference>
<comment type="caution">
    <text evidence="2">The sequence shown here is derived from an EMBL/GenBank/DDBJ whole genome shotgun (WGS) entry which is preliminary data.</text>
</comment>
<dbReference type="Proteomes" id="UP000178724">
    <property type="component" value="Unassembled WGS sequence"/>
</dbReference>
<evidence type="ECO:0000313" key="3">
    <source>
        <dbReference type="Proteomes" id="UP000178724"/>
    </source>
</evidence>
<protein>
    <submittedName>
        <fullName evidence="2">Uncharacterized protein</fullName>
    </submittedName>
</protein>
<sequence length="137" mass="15776">MKNEVENLLRRRGYQILGKNQKESILVNVDGQDHLSSLEAEYTVERSGKKFVVVVKRGEGSFDPTEPGFRRKLIEYARAFGLNGILLVDPEAEEIHTVSFKFPRERGLDFYFQFFSALFIIAIVVGIIYLMVQVKLF</sequence>
<keyword evidence="1" id="KW-0812">Transmembrane</keyword>
<evidence type="ECO:0000256" key="1">
    <source>
        <dbReference type="SAM" id="Phobius"/>
    </source>
</evidence>
<dbReference type="EMBL" id="METM01000020">
    <property type="protein sequence ID" value="OGB89849.1"/>
    <property type="molecule type" value="Genomic_DNA"/>
</dbReference>
<gene>
    <name evidence="2" type="ORF">A2625_05305</name>
</gene>
<proteinExistence type="predicted"/>
<name>A0A1F4Q1V3_UNCSA</name>
<keyword evidence="1" id="KW-1133">Transmembrane helix</keyword>
<feature type="transmembrane region" description="Helical" evidence="1">
    <location>
        <begin position="110"/>
        <end position="132"/>
    </location>
</feature>
<accession>A0A1F4Q1V3</accession>
<keyword evidence="1" id="KW-0472">Membrane</keyword>
<organism evidence="2 3">
    <name type="scientific">candidate division WOR-1 bacterium RIFCSPHIGHO2_01_FULL_53_15</name>
    <dbReference type="NCBI Taxonomy" id="1802564"/>
    <lineage>
        <taxon>Bacteria</taxon>
        <taxon>Bacillati</taxon>
        <taxon>Saganbacteria</taxon>
    </lineage>
</organism>
<evidence type="ECO:0000313" key="2">
    <source>
        <dbReference type="EMBL" id="OGB89849.1"/>
    </source>
</evidence>